<comment type="caution">
    <text evidence="1">The sequence shown here is derived from an EMBL/GenBank/DDBJ whole genome shotgun (WGS) entry which is preliminary data.</text>
</comment>
<accession>A0ABD2B2G1</accession>
<dbReference type="EMBL" id="JAUDFV010000133">
    <property type="protein sequence ID" value="KAL2726900.1"/>
    <property type="molecule type" value="Genomic_DNA"/>
</dbReference>
<proteinExistence type="predicted"/>
<feature type="non-terminal residue" evidence="1">
    <location>
        <position position="79"/>
    </location>
</feature>
<dbReference type="Proteomes" id="UP001607302">
    <property type="component" value="Unassembled WGS sequence"/>
</dbReference>
<sequence length="79" mass="9483">YNTRWWLRDARSSIESPYQKRCFPARRIKPVKAPVGPPDYRTVCHHEDYSFEDFDRRCDPWDRSIGISSTGETYASYYK</sequence>
<gene>
    <name evidence="1" type="ORF">V1478_007178</name>
</gene>
<evidence type="ECO:0000313" key="1">
    <source>
        <dbReference type="EMBL" id="KAL2726900.1"/>
    </source>
</evidence>
<evidence type="ECO:0000313" key="2">
    <source>
        <dbReference type="Proteomes" id="UP001607302"/>
    </source>
</evidence>
<dbReference type="AlphaFoldDB" id="A0ABD2B2G1"/>
<keyword evidence="2" id="KW-1185">Reference proteome</keyword>
<feature type="non-terminal residue" evidence="1">
    <location>
        <position position="1"/>
    </location>
</feature>
<reference evidence="1 2" key="1">
    <citation type="journal article" date="2024" name="Ann. Entomol. Soc. Am.">
        <title>Genomic analyses of the southern and eastern yellowjacket wasps (Hymenoptera: Vespidae) reveal evolutionary signatures of social life.</title>
        <authorList>
            <person name="Catto M.A."/>
            <person name="Caine P.B."/>
            <person name="Orr S.E."/>
            <person name="Hunt B.G."/>
            <person name="Goodisman M.A.D."/>
        </authorList>
    </citation>
    <scope>NUCLEOTIDE SEQUENCE [LARGE SCALE GENOMIC DNA]</scope>
    <source>
        <strain evidence="1">233</strain>
        <tissue evidence="1">Head and thorax</tissue>
    </source>
</reference>
<protein>
    <submittedName>
        <fullName evidence="1">Uncharacterized protein</fullName>
    </submittedName>
</protein>
<name>A0ABD2B2G1_VESSQ</name>
<organism evidence="1 2">
    <name type="scientific">Vespula squamosa</name>
    <name type="common">Southern yellow jacket</name>
    <name type="synonym">Wasp</name>
    <dbReference type="NCBI Taxonomy" id="30214"/>
    <lineage>
        <taxon>Eukaryota</taxon>
        <taxon>Metazoa</taxon>
        <taxon>Ecdysozoa</taxon>
        <taxon>Arthropoda</taxon>
        <taxon>Hexapoda</taxon>
        <taxon>Insecta</taxon>
        <taxon>Pterygota</taxon>
        <taxon>Neoptera</taxon>
        <taxon>Endopterygota</taxon>
        <taxon>Hymenoptera</taxon>
        <taxon>Apocrita</taxon>
        <taxon>Aculeata</taxon>
        <taxon>Vespoidea</taxon>
        <taxon>Vespidae</taxon>
        <taxon>Vespinae</taxon>
        <taxon>Vespula</taxon>
    </lineage>
</organism>